<proteinExistence type="predicted"/>
<dbReference type="EMBL" id="FQWC01000003">
    <property type="protein sequence ID" value="SHG55813.1"/>
    <property type="molecule type" value="Genomic_DNA"/>
</dbReference>
<feature type="transmembrane region" description="Helical" evidence="1">
    <location>
        <begin position="234"/>
        <end position="253"/>
    </location>
</feature>
<organism evidence="2 3">
    <name type="scientific">Flavobacterium defluvii</name>
    <dbReference type="NCBI Taxonomy" id="370979"/>
    <lineage>
        <taxon>Bacteria</taxon>
        <taxon>Pseudomonadati</taxon>
        <taxon>Bacteroidota</taxon>
        <taxon>Flavobacteriia</taxon>
        <taxon>Flavobacteriales</taxon>
        <taxon>Flavobacteriaceae</taxon>
        <taxon>Flavobacterium</taxon>
    </lineage>
</organism>
<dbReference type="AlphaFoldDB" id="A0A1M5KUJ3"/>
<protein>
    <submittedName>
        <fullName evidence="2">Uncharacterized protein</fullName>
    </submittedName>
</protein>
<feature type="transmembrane region" description="Helical" evidence="1">
    <location>
        <begin position="66"/>
        <end position="86"/>
    </location>
</feature>
<dbReference type="STRING" id="370979.SAMN05443663_103171"/>
<feature type="transmembrane region" description="Helical" evidence="1">
    <location>
        <begin position="326"/>
        <end position="343"/>
    </location>
</feature>
<keyword evidence="3" id="KW-1185">Reference proteome</keyword>
<reference evidence="3" key="1">
    <citation type="submission" date="2016-11" db="EMBL/GenBank/DDBJ databases">
        <authorList>
            <person name="Varghese N."/>
            <person name="Submissions S."/>
        </authorList>
    </citation>
    <scope>NUCLEOTIDE SEQUENCE [LARGE SCALE GENOMIC DNA]</scope>
    <source>
        <strain evidence="3">DSM 17963</strain>
    </source>
</reference>
<evidence type="ECO:0000256" key="1">
    <source>
        <dbReference type="SAM" id="Phobius"/>
    </source>
</evidence>
<evidence type="ECO:0000313" key="3">
    <source>
        <dbReference type="Proteomes" id="UP000184071"/>
    </source>
</evidence>
<gene>
    <name evidence="2" type="ORF">SAMN05443663_103171</name>
</gene>
<feature type="transmembrane region" description="Helical" evidence="1">
    <location>
        <begin position="209"/>
        <end position="228"/>
    </location>
</feature>
<feature type="transmembrane region" description="Helical" evidence="1">
    <location>
        <begin position="29"/>
        <end position="54"/>
    </location>
</feature>
<name>A0A1M5KUJ3_9FLAO</name>
<dbReference type="Proteomes" id="UP000184071">
    <property type="component" value="Unassembled WGS sequence"/>
</dbReference>
<evidence type="ECO:0000313" key="2">
    <source>
        <dbReference type="EMBL" id="SHG55813.1"/>
    </source>
</evidence>
<keyword evidence="1" id="KW-1133">Transmembrane helix</keyword>
<feature type="transmembrane region" description="Helical" evidence="1">
    <location>
        <begin position="265"/>
        <end position="285"/>
    </location>
</feature>
<sequence>MKLRSGSNFAKIYKVFKMKEYRIKKRVRLSVYVFASLAIVLYGGLTIALIIPPFNTITEEMHQAMPGLWLTGLFLAMVILMIVSIISTKKRKIILADKSVISIGLWGKRELKFADIKGFRLDRNPKYPQIKNLVIEPIERKMKSINIGFFLKDMDDLKSSLDSKLKDLDADKSIALEQKYKREEQEILQNNDFGFTIEEREEKLKKAHLFVKVLNSITAIVVVWLFFYPRPYKYAVIACVSLPLIGFLSVKFWKGLIQIDVEKGSVYPTVVFPILFPGLILGLRVMLDFSIENYTNIWIPAIVISFIYAALVIISSKKMSFKNAKAYFSILSYVVFGFLYGYSTVVATNCVFDHSEPKVFASEVLSKTINESRKSTTYYLNLSPWGEKTEAEKISVDSDLYNNIQTGDEVSVYQFKGRFNIPWVVVDYAR</sequence>
<keyword evidence="1" id="KW-0472">Membrane</keyword>
<keyword evidence="1" id="KW-0812">Transmembrane</keyword>
<accession>A0A1M5KUJ3</accession>
<feature type="transmembrane region" description="Helical" evidence="1">
    <location>
        <begin position="297"/>
        <end position="314"/>
    </location>
</feature>